<dbReference type="RefSeq" id="WP_183971711.1">
    <property type="nucleotide sequence ID" value="NZ_JACIBY010000001.1"/>
</dbReference>
<feature type="transmembrane region" description="Helical" evidence="1">
    <location>
        <begin position="202"/>
        <end position="226"/>
    </location>
</feature>
<evidence type="ECO:0000313" key="2">
    <source>
        <dbReference type="EMBL" id="MBB3836971.1"/>
    </source>
</evidence>
<proteinExistence type="predicted"/>
<sequence>MEKALQNRLLYFFVALFIITNLGFYKTYLVHFPTFEGFAAVYHIHGMLAMAWILMLIAQAYLIRANKYELHKLIGKLSYIVFPLFLASLFFVAKEAYFRNIKKMPQADALAQMPLGGTIDIFFLGLAFAFAMVYKKNVGFHMRFMASTGLAILGPGLGRFLFAFLNLPGPVGGIIMLICTIIVPIVWLIMDIKNKKSAFPMGFYVFVAFCMNAAGIGSHSAIWQGFAKWWVETLY</sequence>
<keyword evidence="1" id="KW-1133">Transmembrane helix</keyword>
<keyword evidence="1" id="KW-0472">Membrane</keyword>
<comment type="caution">
    <text evidence="2">The sequence shown here is derived from an EMBL/GenBank/DDBJ whole genome shotgun (WGS) entry which is preliminary data.</text>
</comment>
<organism evidence="2 3">
    <name type="scientific">Runella defluvii</name>
    <dbReference type="NCBI Taxonomy" id="370973"/>
    <lineage>
        <taxon>Bacteria</taxon>
        <taxon>Pseudomonadati</taxon>
        <taxon>Bacteroidota</taxon>
        <taxon>Cytophagia</taxon>
        <taxon>Cytophagales</taxon>
        <taxon>Spirosomataceae</taxon>
        <taxon>Runella</taxon>
    </lineage>
</organism>
<protein>
    <recommendedName>
        <fullName evidence="4">DUF2306 domain-containing protein</fullName>
    </recommendedName>
</protein>
<feature type="transmembrane region" description="Helical" evidence="1">
    <location>
        <begin position="113"/>
        <end position="134"/>
    </location>
</feature>
<feature type="transmembrane region" description="Helical" evidence="1">
    <location>
        <begin position="9"/>
        <end position="28"/>
    </location>
</feature>
<keyword evidence="1" id="KW-0812">Transmembrane</keyword>
<dbReference type="EMBL" id="JACIBY010000001">
    <property type="protein sequence ID" value="MBB3836971.1"/>
    <property type="molecule type" value="Genomic_DNA"/>
</dbReference>
<gene>
    <name evidence="2" type="ORF">FHS57_000953</name>
</gene>
<feature type="transmembrane region" description="Helical" evidence="1">
    <location>
        <begin position="40"/>
        <end position="62"/>
    </location>
</feature>
<feature type="transmembrane region" description="Helical" evidence="1">
    <location>
        <begin position="74"/>
        <end position="93"/>
    </location>
</feature>
<name>A0A7W6EP44_9BACT</name>
<feature type="transmembrane region" description="Helical" evidence="1">
    <location>
        <begin position="146"/>
        <end position="165"/>
    </location>
</feature>
<dbReference type="Proteomes" id="UP000541352">
    <property type="component" value="Unassembled WGS sequence"/>
</dbReference>
<evidence type="ECO:0000313" key="3">
    <source>
        <dbReference type="Proteomes" id="UP000541352"/>
    </source>
</evidence>
<evidence type="ECO:0008006" key="4">
    <source>
        <dbReference type="Google" id="ProtNLM"/>
    </source>
</evidence>
<keyword evidence="3" id="KW-1185">Reference proteome</keyword>
<reference evidence="2 3" key="1">
    <citation type="submission" date="2020-08" db="EMBL/GenBank/DDBJ databases">
        <title>Genomic Encyclopedia of Type Strains, Phase IV (KMG-IV): sequencing the most valuable type-strain genomes for metagenomic binning, comparative biology and taxonomic classification.</title>
        <authorList>
            <person name="Goeker M."/>
        </authorList>
    </citation>
    <scope>NUCLEOTIDE SEQUENCE [LARGE SCALE GENOMIC DNA]</scope>
    <source>
        <strain evidence="2 3">DSM 17976</strain>
    </source>
</reference>
<accession>A0A7W6EP44</accession>
<evidence type="ECO:0000256" key="1">
    <source>
        <dbReference type="SAM" id="Phobius"/>
    </source>
</evidence>
<feature type="transmembrane region" description="Helical" evidence="1">
    <location>
        <begin position="171"/>
        <end position="190"/>
    </location>
</feature>
<dbReference type="AlphaFoldDB" id="A0A7W6EP44"/>